<dbReference type="PANTHER" id="PTHR12138">
    <property type="entry name" value="PRIMATE-EXPANDED PROTEIN FAMILY"/>
    <property type="match status" value="1"/>
</dbReference>
<reference evidence="2" key="3">
    <citation type="submission" date="2025-08" db="UniProtKB">
        <authorList>
            <consortium name="Ensembl"/>
        </authorList>
    </citation>
    <scope>IDENTIFICATION</scope>
    <source>
        <strain evidence="2">17573</strain>
    </source>
</reference>
<feature type="region of interest" description="Disordered" evidence="1">
    <location>
        <begin position="1"/>
        <end position="62"/>
    </location>
</feature>
<reference evidence="2" key="4">
    <citation type="submission" date="2025-09" db="UniProtKB">
        <authorList>
            <consortium name="Ensembl"/>
        </authorList>
    </citation>
    <scope>IDENTIFICATION</scope>
    <source>
        <strain evidence="2">17573</strain>
    </source>
</reference>
<sequence>MLWRRRRAAAAGSRTDRYGGELGGALAWGGLQPMGARGARPRAGHPRPRPRPPPSSPPLPLGWGAPCWGPGALGFRAEGPRPTKCCREERTFYWKSGRQGESAGAGLGKGRRRGRWARRWSVGDVRCQSSRGLSVWGGRIWGWLPSHPSQSPAHQIPHQPSASAVPLASTRRQPRSPAPDLAPASRKPLLQPLQALRPELKPPTSQVPTILWPENVPIFLITFFYFIFLRWSLALSLRLECSGMISAHCNLCLLGLSDFPISASQGAGITGARHHTQLIFAFLVEMGFHHIGQAGLELLTSWAP</sequence>
<feature type="compositionally biased region" description="Polar residues" evidence="1">
    <location>
        <begin position="148"/>
        <end position="162"/>
    </location>
</feature>
<organism evidence="2 3">
    <name type="scientific">Macaca mulatta</name>
    <name type="common">Rhesus macaque</name>
    <dbReference type="NCBI Taxonomy" id="9544"/>
    <lineage>
        <taxon>Eukaryota</taxon>
        <taxon>Metazoa</taxon>
        <taxon>Chordata</taxon>
        <taxon>Craniata</taxon>
        <taxon>Vertebrata</taxon>
        <taxon>Euteleostomi</taxon>
        <taxon>Mammalia</taxon>
        <taxon>Eutheria</taxon>
        <taxon>Euarchontoglires</taxon>
        <taxon>Primates</taxon>
        <taxon>Haplorrhini</taxon>
        <taxon>Catarrhini</taxon>
        <taxon>Cercopithecidae</taxon>
        <taxon>Cercopithecinae</taxon>
        <taxon>Macaca</taxon>
    </lineage>
</organism>
<reference evidence="3" key="1">
    <citation type="journal article" date="2007" name="Science">
        <title>Evolutionary and biomedical insights from the rhesus macaque genome.</title>
        <authorList>
            <person name="Gibbs R.A."/>
            <person name="Rogers J."/>
            <person name="Katze M.G."/>
            <person name="Bumgarner R."/>
            <person name="Weinstock G.M."/>
            <person name="Mardis E.R."/>
            <person name="Remington K.A."/>
            <person name="Strausberg R.L."/>
            <person name="Venter J.C."/>
            <person name="Wilson R.K."/>
            <person name="Batzer M.A."/>
            <person name="Bustamante C.D."/>
            <person name="Eichler E.E."/>
            <person name="Hahn M.W."/>
            <person name="Hardison R.C."/>
            <person name="Makova K.D."/>
            <person name="Miller W."/>
            <person name="Milosavljevic A."/>
            <person name="Palermo R.E."/>
            <person name="Siepel A."/>
            <person name="Sikela J.M."/>
            <person name="Attaway T."/>
            <person name="Bell S."/>
            <person name="Bernard K.E."/>
            <person name="Buhay C.J."/>
            <person name="Chandrabose M.N."/>
            <person name="Dao M."/>
            <person name="Davis C."/>
            <person name="Delehaunty K.D."/>
            <person name="Ding Y."/>
            <person name="Dinh H.H."/>
            <person name="Dugan-Rocha S."/>
            <person name="Fulton L.A."/>
            <person name="Gabisi R.A."/>
            <person name="Garner T.T."/>
            <person name="Godfrey J."/>
            <person name="Hawes A.C."/>
            <person name="Hernandez J."/>
            <person name="Hines S."/>
            <person name="Holder M."/>
            <person name="Hume J."/>
            <person name="Jhangiani S.N."/>
            <person name="Joshi V."/>
            <person name="Khan Z.M."/>
            <person name="Kirkness E.F."/>
            <person name="Cree A."/>
            <person name="Fowler R.G."/>
            <person name="Lee S."/>
            <person name="Lewis L.R."/>
            <person name="Li Z."/>
            <person name="Liu Y.-S."/>
            <person name="Moore S.M."/>
            <person name="Muzny D."/>
            <person name="Nazareth L.V."/>
            <person name="Ngo D.N."/>
            <person name="Okwuonu G.O."/>
            <person name="Pai G."/>
            <person name="Parker D."/>
            <person name="Paul H.A."/>
            <person name="Pfannkoch C."/>
            <person name="Pohl C.S."/>
            <person name="Rogers Y.-H.C."/>
            <person name="Ruiz S.J."/>
            <person name="Sabo A."/>
            <person name="Santibanez J."/>
            <person name="Schneider B.W."/>
            <person name="Smith S.M."/>
            <person name="Sodergren E."/>
            <person name="Svatek A.F."/>
            <person name="Utterback T.R."/>
            <person name="Vattathil S."/>
            <person name="Warren W."/>
            <person name="White C.S."/>
            <person name="Chinwalla A.T."/>
            <person name="Feng Y."/>
            <person name="Halpern A.L."/>
            <person name="Hillier L.W."/>
            <person name="Huang X."/>
            <person name="Minx P."/>
            <person name="Nelson J.O."/>
            <person name="Pepin K.H."/>
            <person name="Qin X."/>
            <person name="Sutton G.G."/>
            <person name="Venter E."/>
            <person name="Walenz B.P."/>
            <person name="Wallis J.W."/>
            <person name="Worley K.C."/>
            <person name="Yang S.-P."/>
            <person name="Jones S.M."/>
            <person name="Marra M.A."/>
            <person name="Rocchi M."/>
            <person name="Schein J.E."/>
            <person name="Baertsch R."/>
            <person name="Clarke L."/>
            <person name="Csuros M."/>
            <person name="Glasscock J."/>
            <person name="Harris R.A."/>
            <person name="Havlak P."/>
            <person name="Jackson A.R."/>
            <person name="Jiang H."/>
            <person name="Liu Y."/>
            <person name="Messina D.N."/>
            <person name="Shen Y."/>
            <person name="Song H.X.-Z."/>
            <person name="Wylie T."/>
            <person name="Zhang L."/>
            <person name="Birney E."/>
            <person name="Han K."/>
            <person name="Konkel M.K."/>
            <person name="Lee J."/>
            <person name="Smit A.F.A."/>
            <person name="Ullmer B."/>
            <person name="Wang H."/>
            <person name="Xing J."/>
            <person name="Burhans R."/>
            <person name="Cheng Z."/>
            <person name="Karro J.E."/>
            <person name="Ma J."/>
            <person name="Raney B."/>
            <person name="She X."/>
            <person name="Cox M.J."/>
            <person name="Demuth J.P."/>
            <person name="Dumas L.J."/>
            <person name="Han S.-G."/>
            <person name="Hopkins J."/>
            <person name="Karimpour-Fard A."/>
            <person name="Kim Y.H."/>
            <person name="Pollack J.R."/>
            <person name="Vinar T."/>
            <person name="Addo-Quaye C."/>
            <person name="Degenhardt J."/>
            <person name="Denby A."/>
            <person name="Hubisz M.J."/>
            <person name="Indap A."/>
            <person name="Kosiol C."/>
            <person name="Lahn B.T."/>
            <person name="Lawson H.A."/>
            <person name="Marklein A."/>
            <person name="Nielsen R."/>
            <person name="Vallender E.J."/>
            <person name="Clark A.G."/>
            <person name="Ferguson B."/>
            <person name="Hernandez R.D."/>
            <person name="Hirani K."/>
            <person name="Kehrer-Sawatzki H."/>
            <person name="Kolb J."/>
            <person name="Patil S."/>
            <person name="Pu L.-L."/>
            <person name="Ren Y."/>
            <person name="Smith D.G."/>
            <person name="Wheeler D.A."/>
            <person name="Schenck I."/>
            <person name="Ball E.V."/>
            <person name="Chen R."/>
            <person name="Cooper D.N."/>
            <person name="Giardine B."/>
            <person name="Hsu F."/>
            <person name="Kent W.J."/>
            <person name="Lesk A."/>
            <person name="Nelson D.L."/>
            <person name="O'brien W.E."/>
            <person name="Pruefer K."/>
            <person name="Stenson P.D."/>
            <person name="Wallace J.C."/>
            <person name="Ke H."/>
            <person name="Liu X.-M."/>
            <person name="Wang P."/>
            <person name="Xiang A.P."/>
            <person name="Yang F."/>
            <person name="Barber G.P."/>
            <person name="Haussler D."/>
            <person name="Karolchik D."/>
            <person name="Kern A.D."/>
            <person name="Kuhn R.M."/>
            <person name="Smith K.E."/>
            <person name="Zwieg A.S."/>
        </authorList>
    </citation>
    <scope>NUCLEOTIDE SEQUENCE [LARGE SCALE GENOMIC DNA]</scope>
    <source>
        <strain evidence="3">17573</strain>
    </source>
</reference>
<evidence type="ECO:0000313" key="3">
    <source>
        <dbReference type="Proteomes" id="UP000006718"/>
    </source>
</evidence>
<dbReference type="Bgee" id="ENSMMUG00000049799">
    <property type="expression patterns" value="Expressed in ileum and 15 other cell types or tissues"/>
</dbReference>
<evidence type="ECO:0000313" key="2">
    <source>
        <dbReference type="Ensembl" id="ENSMMUP00000076300.1"/>
    </source>
</evidence>
<feature type="region of interest" description="Disordered" evidence="1">
    <location>
        <begin position="148"/>
        <end position="185"/>
    </location>
</feature>
<dbReference type="GeneTree" id="ENSGT01120000271815"/>
<protein>
    <submittedName>
        <fullName evidence="2">Uncharacterized protein</fullName>
    </submittedName>
</protein>
<dbReference type="Proteomes" id="UP000006718">
    <property type="component" value="Chromosome 19"/>
</dbReference>
<reference evidence="2" key="2">
    <citation type="submission" date="2019-01" db="EMBL/GenBank/DDBJ databases">
        <authorList>
            <person name="Graves T."/>
            <person name="Eichler E.E."/>
            <person name="Wilson R.K."/>
        </authorList>
    </citation>
    <scope>NUCLEOTIDE SEQUENCE [LARGE SCALE GENOMIC DNA]</scope>
    <source>
        <strain evidence="2">17573</strain>
    </source>
</reference>
<dbReference type="AlphaFoldDB" id="A0A5F8AFX5"/>
<dbReference type="Ensembl" id="ENSMMUT00000101813.1">
    <property type="protein sequence ID" value="ENSMMUP00000076300.1"/>
    <property type="gene ID" value="ENSMMUG00000049799.1"/>
</dbReference>
<dbReference type="PANTHER" id="PTHR12138:SF135">
    <property type="entry name" value="SAM DOMAIN-CONTAINING PROTEIN"/>
    <property type="match status" value="1"/>
</dbReference>
<evidence type="ECO:0000256" key="1">
    <source>
        <dbReference type="SAM" id="MobiDB-lite"/>
    </source>
</evidence>
<proteinExistence type="predicted"/>
<keyword evidence="3" id="KW-1185">Reference proteome</keyword>
<dbReference type="VEuPathDB" id="HostDB:ENSMMUG00000049799"/>
<dbReference type="PRINTS" id="PR02045">
    <property type="entry name" value="F138DOMAIN"/>
</dbReference>
<accession>A0A5F8AFX5</accession>
<name>A0A5F8AFX5_MACMU</name>
<dbReference type="InParanoid" id="A0A5F8AFX5"/>
<feature type="compositionally biased region" description="Pro residues" evidence="1">
    <location>
        <begin position="51"/>
        <end position="60"/>
    </location>
</feature>
<feature type="compositionally biased region" description="Low complexity" evidence="1">
    <location>
        <begin position="28"/>
        <end position="38"/>
    </location>
</feature>
<feature type="compositionally biased region" description="Basic residues" evidence="1">
    <location>
        <begin position="39"/>
        <end position="50"/>
    </location>
</feature>